<keyword evidence="6" id="KW-1185">Reference proteome</keyword>
<evidence type="ECO:0000256" key="1">
    <source>
        <dbReference type="SAM" id="MobiDB-lite"/>
    </source>
</evidence>
<comment type="caution">
    <text evidence="5">The sequence shown here is derived from an EMBL/GenBank/DDBJ whole genome shotgun (WGS) entry which is preliminary data.</text>
</comment>
<dbReference type="InterPro" id="IPR041371">
    <property type="entry name" value="GH92_N"/>
</dbReference>
<feature type="domain" description="Glycosyl hydrolase family 92 N-terminal" evidence="4">
    <location>
        <begin position="135"/>
        <end position="363"/>
    </location>
</feature>
<dbReference type="InterPro" id="IPR005887">
    <property type="entry name" value="GH92_a_mannosidase_put"/>
</dbReference>
<dbReference type="NCBIfam" id="TIGR01180">
    <property type="entry name" value="aman2_put"/>
    <property type="match status" value="1"/>
</dbReference>
<proteinExistence type="predicted"/>
<reference evidence="5 6" key="1">
    <citation type="journal article" date="2018" name="J. Microbiol.">
        <title>Leifsonia flava sp. nov., a novel actinobacterium isolated from the rhizosphere of Aquilegia viridiflora.</title>
        <authorList>
            <person name="Cai Y."/>
            <person name="Tao W.Z."/>
            <person name="Ma Y.J."/>
            <person name="Cheng J."/>
            <person name="Zhang M.Y."/>
            <person name="Zhang Y.X."/>
        </authorList>
    </citation>
    <scope>NUCLEOTIDE SEQUENCE [LARGE SCALE GENOMIC DNA]</scope>
    <source>
        <strain evidence="5 6">SYP-B2174</strain>
    </source>
</reference>
<accession>A0A4Y9QWD7</accession>
<keyword evidence="2" id="KW-1133">Transmembrane helix</keyword>
<dbReference type="InterPro" id="IPR014718">
    <property type="entry name" value="GH-type_carb-bd"/>
</dbReference>
<gene>
    <name evidence="5" type="ORF">E4M00_15180</name>
</gene>
<dbReference type="InterPro" id="IPR012939">
    <property type="entry name" value="Glyco_hydro_92"/>
</dbReference>
<dbReference type="AlphaFoldDB" id="A0A4Y9QWD7"/>
<feature type="domain" description="Glycosyl hydrolase family 92" evidence="3">
    <location>
        <begin position="370"/>
        <end position="866"/>
    </location>
</feature>
<dbReference type="InterPro" id="IPR050883">
    <property type="entry name" value="PNGase"/>
</dbReference>
<feature type="region of interest" description="Disordered" evidence="1">
    <location>
        <begin position="998"/>
        <end position="1038"/>
    </location>
</feature>
<evidence type="ECO:0000313" key="5">
    <source>
        <dbReference type="EMBL" id="TFV95386.1"/>
    </source>
</evidence>
<feature type="transmembrane region" description="Helical" evidence="2">
    <location>
        <begin position="1048"/>
        <end position="1068"/>
    </location>
</feature>
<sequence>MPPELCGMGVQMRETPSADVPHFNRTTLTHSSFHSWVGERMPRASVSPAVQCRQTRAAERPAVTTRQGGPLSLAPVPHRPRERARGKRLGRRLGRRSAASVTASVTAVLVAAASFALPVSATSATAAPADDYSSLVNPFVGTESEGNAYPGATRPFGMVQLSPDNTNSYQSTSYSADLGSVWGFSHRHINSAGCPAAGEVLVTPGIAEVPRTTRSLIPIEEGTESAEAGYYAVTLDDGVTAELTATERTGVHRYTFPASQTSAVSFNVGQTLRDAGASSVTWVDDHTLEGWVDNSGFCGGSEESRYFFSAQFDRPTSSSGIWSADGAHQPGVASNEVAGGDNGAVAVFDTTDDADVEISVGVSFVDVDGARANRVSEVGENATPFDEVRAATKSAWNDQLGSIAITASEQTKRVFYTQLYKSLLSPTIGSDVDGRYRGMDLAVHVADGWTYHQTFSLWDTYRTQATLHGLIERDRASDIVRSMYQHRIEGGWLPRWSLGPVETNIMAGDPASAWVAENFALGTVPDDISDELWDVLVENATTAPPEGVASVGRQSADFWIKNRHIPYYSENEPGLGQQFEEYRHGGSSSLEFSISDAAIGAAAQRMGKTEEAAPFLERGRNWQRLWNPDVALSGGFTGIVNAVTPEGEFVTTGENASVQESGFHEGTAWQYQWMANQDFAGLQDVMGGTDQMLSRLDFYFGMDELKSNPGVSPTHWAPGGSTYYTSIGYNPGNEPTIMNPWLYSSVGQPAKVNDVLAANLNRFGTTPGGGVGNDDLGTLASWYVMASLGFAPVVPGSGMFAMNAPRVEQATITLDDGNTIDITAPGASDSQPRYIESVSVDGVDTPRTWFDLDDIKAGGSLDFTLASSSDGLAWGTEKANRLPSVAAPQRVTPQITPATGGELTAGTAKVLDVATVAFGDTAASEVPITATASFGGDLHGLQVREQDGAWVLSLEAKSDSVGTQTAAITVTSAADVPRFAPTPFEPATAEASIAVVAGSTPPVTDPEPPTEPSGDGDGNGGDGAGNGGDGSDTAAGPNGDLASTGFEIVPGLLAALAALLAGALLMVVRRRQVRAGTRRTES</sequence>
<evidence type="ECO:0000256" key="2">
    <source>
        <dbReference type="SAM" id="Phobius"/>
    </source>
</evidence>
<keyword evidence="5" id="KW-0378">Hydrolase</keyword>
<dbReference type="Gene3D" id="1.20.1050.60">
    <property type="entry name" value="alpha-1,2-mannosidase"/>
    <property type="match status" value="1"/>
</dbReference>
<keyword evidence="2" id="KW-0472">Membrane</keyword>
<dbReference type="Pfam" id="PF07971">
    <property type="entry name" value="Glyco_hydro_92"/>
    <property type="match status" value="1"/>
</dbReference>
<dbReference type="PANTHER" id="PTHR12143:SF39">
    <property type="entry name" value="SECRETED PROTEIN"/>
    <property type="match status" value="1"/>
</dbReference>
<dbReference type="GO" id="GO:0005829">
    <property type="term" value="C:cytosol"/>
    <property type="evidence" value="ECO:0007669"/>
    <property type="project" value="TreeGrafter"/>
</dbReference>
<protein>
    <submittedName>
        <fullName evidence="5">Glycoside hydrolase family 92 protein</fullName>
    </submittedName>
</protein>
<dbReference type="GO" id="GO:0030246">
    <property type="term" value="F:carbohydrate binding"/>
    <property type="evidence" value="ECO:0007669"/>
    <property type="project" value="InterPro"/>
</dbReference>
<evidence type="ECO:0000259" key="3">
    <source>
        <dbReference type="Pfam" id="PF07971"/>
    </source>
</evidence>
<organism evidence="5 6">
    <name type="scientific">Orlajensenia leifsoniae</name>
    <dbReference type="NCBI Taxonomy" id="2561933"/>
    <lineage>
        <taxon>Bacteria</taxon>
        <taxon>Bacillati</taxon>
        <taxon>Actinomycetota</taxon>
        <taxon>Actinomycetes</taxon>
        <taxon>Micrococcales</taxon>
        <taxon>Microbacteriaceae</taxon>
        <taxon>Orlajensenia</taxon>
    </lineage>
</organism>
<dbReference type="GO" id="GO:0000224">
    <property type="term" value="F:peptide-N4-(N-acetyl-beta-glucosaminyl)asparagine amidase activity"/>
    <property type="evidence" value="ECO:0007669"/>
    <property type="project" value="TreeGrafter"/>
</dbReference>
<dbReference type="GO" id="GO:0006516">
    <property type="term" value="P:glycoprotein catabolic process"/>
    <property type="evidence" value="ECO:0007669"/>
    <property type="project" value="TreeGrafter"/>
</dbReference>
<dbReference type="SUPFAM" id="SSF48208">
    <property type="entry name" value="Six-hairpin glycosidases"/>
    <property type="match status" value="1"/>
</dbReference>
<dbReference type="Gene3D" id="2.70.98.10">
    <property type="match status" value="1"/>
</dbReference>
<dbReference type="Proteomes" id="UP000298127">
    <property type="component" value="Unassembled WGS sequence"/>
</dbReference>
<feature type="compositionally biased region" description="Gly residues" evidence="1">
    <location>
        <begin position="1015"/>
        <end position="1030"/>
    </location>
</feature>
<dbReference type="Gene3D" id="3.30.2080.10">
    <property type="entry name" value="GH92 mannosidase domain"/>
    <property type="match status" value="1"/>
</dbReference>
<evidence type="ECO:0000313" key="6">
    <source>
        <dbReference type="Proteomes" id="UP000298127"/>
    </source>
</evidence>
<feature type="compositionally biased region" description="Basic residues" evidence="1">
    <location>
        <begin position="78"/>
        <end position="95"/>
    </location>
</feature>
<dbReference type="PANTHER" id="PTHR12143">
    <property type="entry name" value="PEPTIDE N-GLYCANASE PNGASE -RELATED"/>
    <property type="match status" value="1"/>
</dbReference>
<name>A0A4Y9QWD7_9MICO</name>
<dbReference type="EMBL" id="SPQZ01000006">
    <property type="protein sequence ID" value="TFV95386.1"/>
    <property type="molecule type" value="Genomic_DNA"/>
</dbReference>
<dbReference type="GO" id="GO:0005975">
    <property type="term" value="P:carbohydrate metabolic process"/>
    <property type="evidence" value="ECO:0007669"/>
    <property type="project" value="InterPro"/>
</dbReference>
<dbReference type="Gene3D" id="1.20.1610.10">
    <property type="entry name" value="alpha-1,2-mannosidases domains"/>
    <property type="match status" value="1"/>
</dbReference>
<keyword evidence="2" id="KW-0812">Transmembrane</keyword>
<dbReference type="InterPro" id="IPR008928">
    <property type="entry name" value="6-hairpin_glycosidase_sf"/>
</dbReference>
<dbReference type="Pfam" id="PF17678">
    <property type="entry name" value="Glyco_hydro_92N"/>
    <property type="match status" value="1"/>
</dbReference>
<evidence type="ECO:0000259" key="4">
    <source>
        <dbReference type="Pfam" id="PF17678"/>
    </source>
</evidence>
<feature type="region of interest" description="Disordered" evidence="1">
    <location>
        <begin position="58"/>
        <end position="96"/>
    </location>
</feature>